<dbReference type="PANTHER" id="PTHR39083:SF1">
    <property type="entry name" value="CYCLIC DI-GMP-BINDING PROTEIN"/>
    <property type="match status" value="1"/>
</dbReference>
<keyword evidence="2" id="KW-1003">Cell membrane</keyword>
<evidence type="ECO:0000313" key="7">
    <source>
        <dbReference type="EMBL" id="MFC6164515.1"/>
    </source>
</evidence>
<protein>
    <submittedName>
        <fullName evidence="7">Cellulose biosynthesis cyclic di-GMP-binding regulatory protein BcsB</fullName>
    </submittedName>
</protein>
<proteinExistence type="predicted"/>
<dbReference type="PANTHER" id="PTHR39083">
    <property type="entry name" value="CYCLIC DI-GMP-BINDING PROTEIN"/>
    <property type="match status" value="1"/>
</dbReference>
<keyword evidence="3 6" id="KW-0812">Transmembrane</keyword>
<evidence type="ECO:0000256" key="3">
    <source>
        <dbReference type="ARBA" id="ARBA00022692"/>
    </source>
</evidence>
<gene>
    <name evidence="7" type="ORF">ACFP3T_07525</name>
</gene>
<organism evidence="7 8">
    <name type="scientific">Lactiplantibacillus dongliensis</name>
    <dbReference type="NCBI Taxonomy" id="2559919"/>
    <lineage>
        <taxon>Bacteria</taxon>
        <taxon>Bacillati</taxon>
        <taxon>Bacillota</taxon>
        <taxon>Bacilli</taxon>
        <taxon>Lactobacillales</taxon>
        <taxon>Lactobacillaceae</taxon>
        <taxon>Lactiplantibacillus</taxon>
    </lineage>
</organism>
<evidence type="ECO:0000256" key="6">
    <source>
        <dbReference type="SAM" id="Phobius"/>
    </source>
</evidence>
<dbReference type="Pfam" id="PF03170">
    <property type="entry name" value="BcsB"/>
    <property type="match status" value="1"/>
</dbReference>
<keyword evidence="5 6" id="KW-0472">Membrane</keyword>
<reference evidence="8" key="1">
    <citation type="journal article" date="2019" name="Int. J. Syst. Evol. Microbiol.">
        <title>The Global Catalogue of Microorganisms (GCM) 10K type strain sequencing project: providing services to taxonomists for standard genome sequencing and annotation.</title>
        <authorList>
            <consortium name="The Broad Institute Genomics Platform"/>
            <consortium name="The Broad Institute Genome Sequencing Center for Infectious Disease"/>
            <person name="Wu L."/>
            <person name="Ma J."/>
        </authorList>
    </citation>
    <scope>NUCLEOTIDE SEQUENCE [LARGE SCALE GENOMIC DNA]</scope>
    <source>
        <strain evidence="8">CCM 8932</strain>
    </source>
</reference>
<evidence type="ECO:0000256" key="2">
    <source>
        <dbReference type="ARBA" id="ARBA00022475"/>
    </source>
</evidence>
<evidence type="ECO:0000313" key="8">
    <source>
        <dbReference type="Proteomes" id="UP001596253"/>
    </source>
</evidence>
<dbReference type="Gene3D" id="2.60.120.260">
    <property type="entry name" value="Galactose-binding domain-like"/>
    <property type="match status" value="2"/>
</dbReference>
<dbReference type="Proteomes" id="UP001596253">
    <property type="component" value="Unassembled WGS sequence"/>
</dbReference>
<comment type="caution">
    <text evidence="7">The sequence shown here is derived from an EMBL/GenBank/DDBJ whole genome shotgun (WGS) entry which is preliminary data.</text>
</comment>
<accession>A0ABW1R7Y3</accession>
<comment type="subcellular location">
    <subcellularLocation>
        <location evidence="1">Cell membrane</location>
        <topology evidence="1">Single-pass membrane protein</topology>
    </subcellularLocation>
</comment>
<evidence type="ECO:0000256" key="5">
    <source>
        <dbReference type="ARBA" id="ARBA00023136"/>
    </source>
</evidence>
<dbReference type="RefSeq" id="WP_223877285.1">
    <property type="nucleotide sequence ID" value="NZ_BJDK01000006.1"/>
</dbReference>
<dbReference type="InterPro" id="IPR018513">
    <property type="entry name" value="Cell_synthase_bac"/>
</dbReference>
<dbReference type="EMBL" id="JBHSSD010000034">
    <property type="protein sequence ID" value="MFC6164515.1"/>
    <property type="molecule type" value="Genomic_DNA"/>
</dbReference>
<keyword evidence="8" id="KW-1185">Reference proteome</keyword>
<name>A0ABW1R7Y3_9LACO</name>
<evidence type="ECO:0000256" key="4">
    <source>
        <dbReference type="ARBA" id="ARBA00022989"/>
    </source>
</evidence>
<feature type="transmembrane region" description="Helical" evidence="6">
    <location>
        <begin position="705"/>
        <end position="727"/>
    </location>
</feature>
<keyword evidence="4 6" id="KW-1133">Transmembrane helix</keyword>
<sequence>MEWWGMFVSKSFINKQNGIKPSGISNWRLLISLLVILMAVGGGLSMPSLMGQAKTTAQAKQFKAKTKRKAKSKSKKSQLKSYTQPFQNATTTLSGKSVEANMYFIKMDYWQLKKVTLNLNFQISQLAQRSTSDITLSLNGTKFYSFRPSRRTGLQTKAISVPLRLVQGENQLKISGQILNQAGSRKLQLAQTPANWLTIYDGANVNFQYLLKPPTHAIKSFYAHFSGTDTIAYQNSYITTPKQASNGELTAAMYALSGEARTITTESSQIQVTTFDNTAAKQGDYQLVMAIYAHLPARFRRVIDATKLKQRAVIKTMYTGHKHYLIVTALTANRLKKASRFIANQELMQETRAHTEYIGDQARTETSELQYDGSYQLTSRDDTLTGAQHQSSTYFVSLPVDRTNADGSQIRIHFRYAKNLNFKRALATVYLNGSPLGSKKLSAAHADNDSLTVTLPKGQALGHSFTIRVAFDLEMHDQSSSDNTQTPWATIESDSKAYIKSKPVSDLLFTNYPNLFLKNDTFNQLAVVRPKVLTKYDYQTLTNIFNLIGNYAQSNTGDVQFYTQRPSKAVLKNKNVIAFGTPQQNAFIKQLNKKLYFQYGKGGHGFVSNEKLSIEHQYGQNIGTAQLLRSPYNVRSGLLVVTAGKSADVYRASTQLNFQRNIQQYTGDAIVVDHDNHHYDYRFKKKKTVGDGTTIKTVITRNSQLVIYLGIALAAIVVMALAAFLILRKNGLMAQRGRHHE</sequence>
<evidence type="ECO:0000256" key="1">
    <source>
        <dbReference type="ARBA" id="ARBA00004162"/>
    </source>
</evidence>